<evidence type="ECO:0000313" key="13">
    <source>
        <dbReference type="Proteomes" id="UP001341297"/>
    </source>
</evidence>
<keyword evidence="13" id="KW-1185">Reference proteome</keyword>
<dbReference type="RefSeq" id="WP_046131310.1">
    <property type="nucleotide sequence ID" value="NZ_CP023481.1"/>
</dbReference>
<keyword evidence="5 6" id="KW-0472">Membrane</keyword>
<gene>
    <name evidence="8" type="ORF">AB447_219640</name>
    <name evidence="10" type="ORF">EQZ20_06145</name>
    <name evidence="9" type="ORF">P8828_23230</name>
</gene>
<evidence type="ECO:0000259" key="7">
    <source>
        <dbReference type="Pfam" id="PF09335"/>
    </source>
</evidence>
<evidence type="ECO:0000313" key="10">
    <source>
        <dbReference type="EMBL" id="QAT64526.1"/>
    </source>
</evidence>
<evidence type="ECO:0000256" key="3">
    <source>
        <dbReference type="ARBA" id="ARBA00022692"/>
    </source>
</evidence>
<dbReference type="Proteomes" id="UP000036168">
    <property type="component" value="Unassembled WGS sequence"/>
</dbReference>
<evidence type="ECO:0000313" key="12">
    <source>
        <dbReference type="Proteomes" id="UP000288675"/>
    </source>
</evidence>
<evidence type="ECO:0000256" key="4">
    <source>
        <dbReference type="ARBA" id="ARBA00022989"/>
    </source>
</evidence>
<dbReference type="EMBL" id="LECW02000022">
    <property type="protein sequence ID" value="KRT93166.1"/>
    <property type="molecule type" value="Genomic_DNA"/>
</dbReference>
<reference evidence="8 11" key="1">
    <citation type="journal article" date="2015" name="Int. J. Syst. Evol. Microbiol.">
        <title>Bacillus glycinifermentans sp. nov., isolated from fermented soybean paste.</title>
        <authorList>
            <person name="Kim S.J."/>
            <person name="Dunlap C.A."/>
            <person name="Kwon S.W."/>
            <person name="Rooney A.P."/>
        </authorList>
    </citation>
    <scope>NUCLEOTIDE SEQUENCE [LARGE SCALE GENOMIC DNA]</scope>
    <source>
        <strain evidence="8 11">GO-13</strain>
    </source>
</reference>
<dbReference type="EMBL" id="JARRTL010000034">
    <property type="protein sequence ID" value="MEC0487663.1"/>
    <property type="molecule type" value="Genomic_DNA"/>
</dbReference>
<dbReference type="Proteomes" id="UP000288675">
    <property type="component" value="Chromosome"/>
</dbReference>
<reference evidence="10 12" key="3">
    <citation type="submission" date="2019-01" db="EMBL/GenBank/DDBJ databases">
        <title>Genome sequence of Bacillus glycinifermentans SRCM103574.</title>
        <authorList>
            <person name="Kong H.-J."/>
            <person name="Jeong S.-Y."/>
            <person name="Jeong D.-Y."/>
        </authorList>
    </citation>
    <scope>NUCLEOTIDE SEQUENCE [LARGE SCALE GENOMIC DNA]</scope>
    <source>
        <strain evidence="10 12">SRCM103574</strain>
    </source>
</reference>
<dbReference type="Pfam" id="PF09335">
    <property type="entry name" value="VTT_dom"/>
    <property type="match status" value="1"/>
</dbReference>
<dbReference type="GeneID" id="82852259"/>
<organism evidence="8 11">
    <name type="scientific">Bacillus glycinifermentans</name>
    <dbReference type="NCBI Taxonomy" id="1664069"/>
    <lineage>
        <taxon>Bacteria</taxon>
        <taxon>Bacillati</taxon>
        <taxon>Bacillota</taxon>
        <taxon>Bacilli</taxon>
        <taxon>Bacillales</taxon>
        <taxon>Bacillaceae</taxon>
        <taxon>Bacillus</taxon>
    </lineage>
</organism>
<dbReference type="OrthoDB" id="1651121at2"/>
<dbReference type="Proteomes" id="UP001341297">
    <property type="component" value="Unassembled WGS sequence"/>
</dbReference>
<dbReference type="AlphaFoldDB" id="A0A0J6HFK9"/>
<proteinExistence type="inferred from homology"/>
<dbReference type="GO" id="GO:0005886">
    <property type="term" value="C:plasma membrane"/>
    <property type="evidence" value="ECO:0007669"/>
    <property type="project" value="UniProtKB-SubCell"/>
</dbReference>
<evidence type="ECO:0000256" key="5">
    <source>
        <dbReference type="ARBA" id="ARBA00023136"/>
    </source>
</evidence>
<evidence type="ECO:0000313" key="11">
    <source>
        <dbReference type="Proteomes" id="UP000036168"/>
    </source>
</evidence>
<dbReference type="InterPro" id="IPR032816">
    <property type="entry name" value="VTT_dom"/>
</dbReference>
<sequence>MLEQLFSYFTEENLTQFFQSYRAFGPFAAILLPFIEAILPFLPLIVFIVANVNSFGLWEGFILTWIGASAGSIAVFLFIRHFGQQKALGFIRRHQSVKKLMTWLEKRGFGPLFLLLCFPFTPSAAVNVVAGLSRISPVPFSLAVLCGKFVMIFIVSFIGHDLKALFTQPLRTAAAIIVIMILWYAGKRLEHRLNVKFSQREND</sequence>
<feature type="transmembrane region" description="Helical" evidence="6">
    <location>
        <begin position="170"/>
        <end position="186"/>
    </location>
</feature>
<dbReference type="PATRIC" id="fig|1664069.3.peg.3861"/>
<feature type="transmembrane region" description="Helical" evidence="6">
    <location>
        <begin position="62"/>
        <end position="83"/>
    </location>
</feature>
<accession>A0A0J6HFK9</accession>
<feature type="domain" description="VTT" evidence="7">
    <location>
        <begin position="43"/>
        <end position="160"/>
    </location>
</feature>
<keyword evidence="4 6" id="KW-1133">Transmembrane helix</keyword>
<evidence type="ECO:0000313" key="8">
    <source>
        <dbReference type="EMBL" id="KRT93166.1"/>
    </source>
</evidence>
<dbReference type="PANTHER" id="PTHR12677">
    <property type="entry name" value="GOLGI APPARATUS MEMBRANE PROTEIN TVP38-RELATED"/>
    <property type="match status" value="1"/>
</dbReference>
<evidence type="ECO:0000256" key="2">
    <source>
        <dbReference type="ARBA" id="ARBA00022475"/>
    </source>
</evidence>
<reference evidence="8" key="2">
    <citation type="submission" date="2015-10" db="EMBL/GenBank/DDBJ databases">
        <authorList>
            <person name="Dunlap C."/>
        </authorList>
    </citation>
    <scope>NUCLEOTIDE SEQUENCE</scope>
    <source>
        <strain evidence="8">GO-13</strain>
    </source>
</reference>
<feature type="transmembrane region" description="Helical" evidence="6">
    <location>
        <begin position="27"/>
        <end position="50"/>
    </location>
</feature>
<dbReference type="PANTHER" id="PTHR12677:SF55">
    <property type="entry name" value="UNDECAPRENYL PHOSPHATE TRANSPORTER SAOUHSC_00901-RELATED"/>
    <property type="match status" value="1"/>
</dbReference>
<dbReference type="KEGG" id="bgy:BGLY_1160"/>
<keyword evidence="3 6" id="KW-0812">Transmembrane</keyword>
<evidence type="ECO:0000313" key="9">
    <source>
        <dbReference type="EMBL" id="MEC0487663.1"/>
    </source>
</evidence>
<comment type="subcellular location">
    <subcellularLocation>
        <location evidence="1 6">Cell membrane</location>
        <topology evidence="1 6">Multi-pass membrane protein</topology>
    </subcellularLocation>
</comment>
<feature type="transmembrane region" description="Helical" evidence="6">
    <location>
        <begin position="138"/>
        <end position="158"/>
    </location>
</feature>
<name>A0A0J6HFK9_9BACI</name>
<reference evidence="9 13" key="4">
    <citation type="submission" date="2023-03" db="EMBL/GenBank/DDBJ databases">
        <title>Agriculturally important microbes genome sequencing.</title>
        <authorList>
            <person name="Dunlap C."/>
        </authorList>
    </citation>
    <scope>NUCLEOTIDE SEQUENCE [LARGE SCALE GENOMIC DNA]</scope>
    <source>
        <strain evidence="9 13">CBP-3203</strain>
    </source>
</reference>
<dbReference type="InterPro" id="IPR015414">
    <property type="entry name" value="TMEM64"/>
</dbReference>
<keyword evidence="2 6" id="KW-1003">Cell membrane</keyword>
<comment type="similarity">
    <text evidence="6">Belongs to the TVP38/TMEM64 family.</text>
</comment>
<dbReference type="STRING" id="1664069.BGLY_1160"/>
<accession>A0A0J6H5I5</accession>
<dbReference type="EMBL" id="CP035232">
    <property type="protein sequence ID" value="QAT64526.1"/>
    <property type="molecule type" value="Genomic_DNA"/>
</dbReference>
<evidence type="ECO:0000256" key="6">
    <source>
        <dbReference type="RuleBase" id="RU366058"/>
    </source>
</evidence>
<protein>
    <recommendedName>
        <fullName evidence="6">TVP38/TMEM64 family membrane protein</fullName>
    </recommendedName>
</protein>
<feature type="transmembrane region" description="Helical" evidence="6">
    <location>
        <begin position="108"/>
        <end position="132"/>
    </location>
</feature>
<evidence type="ECO:0000256" key="1">
    <source>
        <dbReference type="ARBA" id="ARBA00004651"/>
    </source>
</evidence>